<protein>
    <recommendedName>
        <fullName evidence="7">Glutamyl-tRNA(Gln) amidotransferase subunit B, mitochondrial</fullName>
        <shortName evidence="7">Glu-AdT subunit B</shortName>
        <ecNumber evidence="7">6.3.5.-</ecNumber>
    </recommendedName>
</protein>
<dbReference type="InterPro" id="IPR004413">
    <property type="entry name" value="GatB"/>
</dbReference>
<dbReference type="GO" id="GO:0005524">
    <property type="term" value="F:ATP binding"/>
    <property type="evidence" value="ECO:0007669"/>
    <property type="project" value="UniProtKB-KW"/>
</dbReference>
<evidence type="ECO:0000256" key="8">
    <source>
        <dbReference type="SAM" id="MobiDB-lite"/>
    </source>
</evidence>
<evidence type="ECO:0000313" key="10">
    <source>
        <dbReference type="EMBL" id="KAK0516996.1"/>
    </source>
</evidence>
<keyword evidence="5 7" id="KW-0648">Protein biosynthesis</keyword>
<dbReference type="EMBL" id="JAFEKC020000001">
    <property type="protein sequence ID" value="KAK0516996.1"/>
    <property type="molecule type" value="Genomic_DNA"/>
</dbReference>
<dbReference type="SMART" id="SM00845">
    <property type="entry name" value="GatB_Yqey"/>
    <property type="match status" value="1"/>
</dbReference>
<proteinExistence type="inferred from homology"/>
<dbReference type="AlphaFoldDB" id="A0AA39RAZ8"/>
<evidence type="ECO:0000256" key="1">
    <source>
        <dbReference type="ARBA" id="ARBA00005306"/>
    </source>
</evidence>
<dbReference type="Proteomes" id="UP001166286">
    <property type="component" value="Unassembled WGS sequence"/>
</dbReference>
<comment type="caution">
    <text evidence="10">The sequence shown here is derived from an EMBL/GenBank/DDBJ whole genome shotgun (WGS) entry which is preliminary data.</text>
</comment>
<dbReference type="GO" id="GO:0030956">
    <property type="term" value="C:glutamyl-tRNA(Gln) amidotransferase complex"/>
    <property type="evidence" value="ECO:0007669"/>
    <property type="project" value="UniProtKB-UniRule"/>
</dbReference>
<comment type="subunit">
    <text evidence="7">Subunit of the heterotrimeric GatCAB amidotransferase (AdT) complex, composed of A, B and C subunits.</text>
</comment>
<dbReference type="PANTHER" id="PTHR11659">
    <property type="entry name" value="GLUTAMYL-TRNA GLN AMIDOTRANSFERASE SUBUNIT B MITOCHONDRIAL AND PROKARYOTIC PET112-RELATED"/>
    <property type="match status" value="1"/>
</dbReference>
<dbReference type="SUPFAM" id="SSF89095">
    <property type="entry name" value="GatB/YqeY motif"/>
    <property type="match status" value="1"/>
</dbReference>
<evidence type="ECO:0000313" key="11">
    <source>
        <dbReference type="Proteomes" id="UP001166286"/>
    </source>
</evidence>
<organism evidence="10 11">
    <name type="scientific">Cladonia borealis</name>
    <dbReference type="NCBI Taxonomy" id="184061"/>
    <lineage>
        <taxon>Eukaryota</taxon>
        <taxon>Fungi</taxon>
        <taxon>Dikarya</taxon>
        <taxon>Ascomycota</taxon>
        <taxon>Pezizomycotina</taxon>
        <taxon>Lecanoromycetes</taxon>
        <taxon>OSLEUM clade</taxon>
        <taxon>Lecanoromycetidae</taxon>
        <taxon>Lecanorales</taxon>
        <taxon>Lecanorineae</taxon>
        <taxon>Cladoniaceae</taxon>
        <taxon>Cladonia</taxon>
    </lineage>
</organism>
<evidence type="ECO:0000259" key="9">
    <source>
        <dbReference type="SMART" id="SM00845"/>
    </source>
</evidence>
<keyword evidence="3 7" id="KW-0547">Nucleotide-binding</keyword>
<comment type="catalytic activity">
    <reaction evidence="6 7">
        <text>L-glutamyl-tRNA(Gln) + L-glutamine + ATP + H2O = L-glutaminyl-tRNA(Gln) + L-glutamate + ADP + phosphate + H(+)</text>
        <dbReference type="Rhea" id="RHEA:17521"/>
        <dbReference type="Rhea" id="RHEA-COMP:9681"/>
        <dbReference type="Rhea" id="RHEA-COMP:9684"/>
        <dbReference type="ChEBI" id="CHEBI:15377"/>
        <dbReference type="ChEBI" id="CHEBI:15378"/>
        <dbReference type="ChEBI" id="CHEBI:29985"/>
        <dbReference type="ChEBI" id="CHEBI:30616"/>
        <dbReference type="ChEBI" id="CHEBI:43474"/>
        <dbReference type="ChEBI" id="CHEBI:58359"/>
        <dbReference type="ChEBI" id="CHEBI:78520"/>
        <dbReference type="ChEBI" id="CHEBI:78521"/>
        <dbReference type="ChEBI" id="CHEBI:456216"/>
    </reaction>
</comment>
<dbReference type="PROSITE" id="PS01234">
    <property type="entry name" value="GATB"/>
    <property type="match status" value="1"/>
</dbReference>
<evidence type="ECO:0000256" key="2">
    <source>
        <dbReference type="ARBA" id="ARBA00022598"/>
    </source>
</evidence>
<keyword evidence="7" id="KW-0496">Mitochondrion</keyword>
<dbReference type="InterPro" id="IPR018027">
    <property type="entry name" value="Asn/Gln_amidotransferase"/>
</dbReference>
<sequence>MSRVVSTYGLCHKVPKPPLKAANRWHSLRVASLHSQWTLLSNHGRALQTDAVQANDVPFRKHLKDEAKRKRHAERNVKEDHHTGSRGKKEEALRLGKWKLTVGLEIHAQLNTERKLFSTAKSSDNDVPNSSVALFDLALPGSQPEFQKVTLIPALRAALGLSCKIHRESRFDRKHYYYQDQPAGYQITQYYRPFAVNGRLTLYDHDGIAPEDGQSIDIGIKQIQMEQDTAKTTLQPPSTAMLDFNRVGHPLIEIITHPQIHHVQTASACVRKIQLILQAVNAVTTGMELGGLRADVNVSVSPKDSEILGQRTEIKNLSSFKAVEDAIIAERDRQIVVLESGGFIEGETRGWTLGSTETKKLRGKEGEVDYRYMPDPDIPPLIIGQDLTSHIESFIPDLPDVILKDLTMHSGLTSKDAKTLMVLDDGERLDYFDDVKLLWSIRRASSKPVMDVEHTQRSISDDVADRRQSGLSRLADSSPVFDRVVANWVLHELGGLLSTAALPFSPDLVPPNSMVDILSNLSENRITGTTAKRLLAMAFNGDRRDINTIIHEENLALQHLSRDEYLAMAQSLIDENSDKVKQIQQKGQMGKLKWFVGQMMRQGEGKVEAIKAEAILKELLGVS</sequence>
<comment type="function">
    <text evidence="7">Allows the formation of correctly charged Gln-tRNA(Gln) through the transamidation of misacylated Glu-tRNA(Gln) in the mitochondria. The reaction takes place in the presence of glutamine and ATP through an activated gamma-phospho-Glu-tRNA(Gln).</text>
</comment>
<evidence type="ECO:0000256" key="6">
    <source>
        <dbReference type="ARBA" id="ARBA00047913"/>
    </source>
</evidence>
<dbReference type="NCBIfam" id="TIGR00133">
    <property type="entry name" value="gatB"/>
    <property type="match status" value="1"/>
</dbReference>
<dbReference type="GO" id="GO:0032543">
    <property type="term" value="P:mitochondrial translation"/>
    <property type="evidence" value="ECO:0007669"/>
    <property type="project" value="UniProtKB-UniRule"/>
</dbReference>
<dbReference type="InterPro" id="IPR003789">
    <property type="entry name" value="Asn/Gln_tRNA_amidoTrase-B-like"/>
</dbReference>
<dbReference type="InterPro" id="IPR014746">
    <property type="entry name" value="Gln_synth/guanido_kin_cat_dom"/>
</dbReference>
<gene>
    <name evidence="10" type="ORF">JMJ35_000151</name>
</gene>
<keyword evidence="2 7" id="KW-0436">Ligase</keyword>
<dbReference type="GO" id="GO:0050567">
    <property type="term" value="F:glutaminyl-tRNA synthase (glutamine-hydrolyzing) activity"/>
    <property type="evidence" value="ECO:0007669"/>
    <property type="project" value="UniProtKB-UniRule"/>
</dbReference>
<dbReference type="HAMAP" id="MF_00121">
    <property type="entry name" value="GatB"/>
    <property type="match status" value="1"/>
</dbReference>
<feature type="region of interest" description="Disordered" evidence="8">
    <location>
        <begin position="65"/>
        <end position="90"/>
    </location>
</feature>
<dbReference type="InterPro" id="IPR017958">
    <property type="entry name" value="Gln-tRNA_amidoTrfase_suB_CS"/>
</dbReference>
<dbReference type="Pfam" id="PF02637">
    <property type="entry name" value="GatB_Yqey"/>
    <property type="match status" value="1"/>
</dbReference>
<feature type="domain" description="Asn/Gln amidotransferase" evidence="9">
    <location>
        <begin position="430"/>
        <end position="620"/>
    </location>
</feature>
<dbReference type="EC" id="6.3.5.-" evidence="7"/>
<keyword evidence="11" id="KW-1185">Reference proteome</keyword>
<dbReference type="InterPro" id="IPR023168">
    <property type="entry name" value="GatB_Yqey_C_2"/>
</dbReference>
<comment type="similarity">
    <text evidence="1 7">Belongs to the GatB/GatE family. GatB subfamily.</text>
</comment>
<accession>A0AA39RAZ8</accession>
<dbReference type="PANTHER" id="PTHR11659:SF0">
    <property type="entry name" value="GLUTAMYL-TRNA(GLN) AMIDOTRANSFERASE SUBUNIT B, MITOCHONDRIAL"/>
    <property type="match status" value="1"/>
</dbReference>
<keyword evidence="4 7" id="KW-0067">ATP-binding</keyword>
<dbReference type="GO" id="GO:0070681">
    <property type="term" value="P:glutaminyl-tRNAGln biosynthesis via transamidation"/>
    <property type="evidence" value="ECO:0007669"/>
    <property type="project" value="UniProtKB-UniRule"/>
</dbReference>
<evidence type="ECO:0000256" key="4">
    <source>
        <dbReference type="ARBA" id="ARBA00022840"/>
    </source>
</evidence>
<dbReference type="Pfam" id="PF02934">
    <property type="entry name" value="GatB_N"/>
    <property type="match status" value="1"/>
</dbReference>
<evidence type="ECO:0000256" key="7">
    <source>
        <dbReference type="HAMAP-Rule" id="MF_03147"/>
    </source>
</evidence>
<dbReference type="InterPro" id="IPR017959">
    <property type="entry name" value="Asn/Gln-tRNA_amidoTrfase_suB/E"/>
</dbReference>
<evidence type="ECO:0000256" key="5">
    <source>
        <dbReference type="ARBA" id="ARBA00022917"/>
    </source>
</evidence>
<dbReference type="GO" id="GO:0005739">
    <property type="term" value="C:mitochondrion"/>
    <property type="evidence" value="ECO:0007669"/>
    <property type="project" value="UniProtKB-SubCell"/>
</dbReference>
<dbReference type="InterPro" id="IPR006075">
    <property type="entry name" value="Asn/Gln-tRNA_Trfase_suB/E_cat"/>
</dbReference>
<comment type="subcellular location">
    <subcellularLocation>
        <location evidence="7">Mitochondrion</location>
    </subcellularLocation>
</comment>
<dbReference type="Gene3D" id="1.10.10.410">
    <property type="match status" value="1"/>
</dbReference>
<reference evidence="10" key="1">
    <citation type="submission" date="2023-03" db="EMBL/GenBank/DDBJ databases">
        <title>Complete genome of Cladonia borealis.</title>
        <authorList>
            <person name="Park H."/>
        </authorList>
    </citation>
    <scope>NUCLEOTIDE SEQUENCE</scope>
    <source>
        <strain evidence="10">ANT050790</strain>
    </source>
</reference>
<name>A0AA39RAZ8_9LECA</name>
<dbReference type="NCBIfam" id="NF004012">
    <property type="entry name" value="PRK05477.1-2"/>
    <property type="match status" value="1"/>
</dbReference>
<evidence type="ECO:0000256" key="3">
    <source>
        <dbReference type="ARBA" id="ARBA00022741"/>
    </source>
</evidence>
<dbReference type="SUPFAM" id="SSF55931">
    <property type="entry name" value="Glutamine synthetase/guanido kinase"/>
    <property type="match status" value="1"/>
</dbReference>